<keyword evidence="2" id="KW-1185">Reference proteome</keyword>
<accession>A0AAD7L7V0</accession>
<sequence length="68" mass="7688">METIDSISKGFTILVISSDSSHFPYFRALILLELKLYGKILTVRYTTVIAKKVDWLAFIGYSIRLCAG</sequence>
<evidence type="ECO:0000313" key="1">
    <source>
        <dbReference type="EMBL" id="KAJ7952772.1"/>
    </source>
</evidence>
<evidence type="ECO:0000313" key="2">
    <source>
        <dbReference type="Proteomes" id="UP001163823"/>
    </source>
</evidence>
<comment type="caution">
    <text evidence="1">The sequence shown here is derived from an EMBL/GenBank/DDBJ whole genome shotgun (WGS) entry which is preliminary data.</text>
</comment>
<protein>
    <submittedName>
        <fullName evidence="1">Uncharacterized protein</fullName>
    </submittedName>
</protein>
<dbReference type="EMBL" id="JARAOO010000010">
    <property type="protein sequence ID" value="KAJ7952772.1"/>
    <property type="molecule type" value="Genomic_DNA"/>
</dbReference>
<name>A0AAD7L7V0_QUISA</name>
<dbReference type="AlphaFoldDB" id="A0AAD7L7V0"/>
<gene>
    <name evidence="1" type="ORF">O6P43_024563</name>
</gene>
<dbReference type="Proteomes" id="UP001163823">
    <property type="component" value="Chromosome 10"/>
</dbReference>
<organism evidence="1 2">
    <name type="scientific">Quillaja saponaria</name>
    <name type="common">Soap bark tree</name>
    <dbReference type="NCBI Taxonomy" id="32244"/>
    <lineage>
        <taxon>Eukaryota</taxon>
        <taxon>Viridiplantae</taxon>
        <taxon>Streptophyta</taxon>
        <taxon>Embryophyta</taxon>
        <taxon>Tracheophyta</taxon>
        <taxon>Spermatophyta</taxon>
        <taxon>Magnoliopsida</taxon>
        <taxon>eudicotyledons</taxon>
        <taxon>Gunneridae</taxon>
        <taxon>Pentapetalae</taxon>
        <taxon>rosids</taxon>
        <taxon>fabids</taxon>
        <taxon>Fabales</taxon>
        <taxon>Quillajaceae</taxon>
        <taxon>Quillaja</taxon>
    </lineage>
</organism>
<proteinExistence type="predicted"/>
<dbReference type="KEGG" id="qsa:O6P43_024563"/>
<reference evidence="1" key="1">
    <citation type="journal article" date="2023" name="Science">
        <title>Elucidation of the pathway for biosynthesis of saponin adjuvants from the soapbark tree.</title>
        <authorList>
            <person name="Reed J."/>
            <person name="Orme A."/>
            <person name="El-Demerdash A."/>
            <person name="Owen C."/>
            <person name="Martin L.B.B."/>
            <person name="Misra R.C."/>
            <person name="Kikuchi S."/>
            <person name="Rejzek M."/>
            <person name="Martin A.C."/>
            <person name="Harkess A."/>
            <person name="Leebens-Mack J."/>
            <person name="Louveau T."/>
            <person name="Stephenson M.J."/>
            <person name="Osbourn A."/>
        </authorList>
    </citation>
    <scope>NUCLEOTIDE SEQUENCE</scope>
    <source>
        <strain evidence="1">S10</strain>
    </source>
</reference>